<reference evidence="1 2" key="1">
    <citation type="journal article" date="2019" name="Genome Biol. Evol.">
        <title>Insights into the evolution of the New World diploid cottons (Gossypium, subgenus Houzingenia) based on genome sequencing.</title>
        <authorList>
            <person name="Grover C.E."/>
            <person name="Arick M.A. 2nd"/>
            <person name="Thrash A."/>
            <person name="Conover J.L."/>
            <person name="Sanders W.S."/>
            <person name="Peterson D.G."/>
            <person name="Frelichowski J.E."/>
            <person name="Scheffler J.A."/>
            <person name="Scheffler B.E."/>
            <person name="Wendel J.F."/>
        </authorList>
    </citation>
    <scope>NUCLEOTIDE SEQUENCE [LARGE SCALE GENOMIC DNA]</scope>
    <source>
        <strain evidence="1">0</strain>
        <tissue evidence="1">Leaf</tissue>
    </source>
</reference>
<gene>
    <name evidence="1" type="ORF">Gohar_007743</name>
</gene>
<name>A0A7J9GI24_9ROSI</name>
<dbReference type="EMBL" id="JABFAD010000004">
    <property type="protein sequence ID" value="MBA0797018.1"/>
    <property type="molecule type" value="Genomic_DNA"/>
</dbReference>
<dbReference type="AlphaFoldDB" id="A0A7J9GI24"/>
<dbReference type="Proteomes" id="UP000593560">
    <property type="component" value="Unassembled WGS sequence"/>
</dbReference>
<proteinExistence type="predicted"/>
<evidence type="ECO:0000313" key="2">
    <source>
        <dbReference type="Proteomes" id="UP000593560"/>
    </source>
</evidence>
<comment type="caution">
    <text evidence="1">The sequence shown here is derived from an EMBL/GenBank/DDBJ whole genome shotgun (WGS) entry which is preliminary data.</text>
</comment>
<keyword evidence="2" id="KW-1185">Reference proteome</keyword>
<accession>A0A7J9GI24</accession>
<organism evidence="1 2">
    <name type="scientific">Gossypium harknessii</name>
    <dbReference type="NCBI Taxonomy" id="34285"/>
    <lineage>
        <taxon>Eukaryota</taxon>
        <taxon>Viridiplantae</taxon>
        <taxon>Streptophyta</taxon>
        <taxon>Embryophyta</taxon>
        <taxon>Tracheophyta</taxon>
        <taxon>Spermatophyta</taxon>
        <taxon>Magnoliopsida</taxon>
        <taxon>eudicotyledons</taxon>
        <taxon>Gunneridae</taxon>
        <taxon>Pentapetalae</taxon>
        <taxon>rosids</taxon>
        <taxon>malvids</taxon>
        <taxon>Malvales</taxon>
        <taxon>Malvaceae</taxon>
        <taxon>Malvoideae</taxon>
        <taxon>Gossypium</taxon>
    </lineage>
</organism>
<sequence>MFPSRKLKSMETRWLMLWQLQE</sequence>
<protein>
    <submittedName>
        <fullName evidence="1">Uncharacterized protein</fullName>
    </submittedName>
</protein>
<evidence type="ECO:0000313" key="1">
    <source>
        <dbReference type="EMBL" id="MBA0797018.1"/>
    </source>
</evidence>